<keyword evidence="1" id="KW-0175">Coiled coil</keyword>
<organism evidence="3 4">
    <name type="scientific">Streptomyces narbonensis</name>
    <dbReference type="NCBI Taxonomy" id="67333"/>
    <lineage>
        <taxon>Bacteria</taxon>
        <taxon>Bacillati</taxon>
        <taxon>Actinomycetota</taxon>
        <taxon>Actinomycetes</taxon>
        <taxon>Kitasatosporales</taxon>
        <taxon>Streptomycetaceae</taxon>
        <taxon>Streptomyces</taxon>
    </lineage>
</organism>
<evidence type="ECO:0000256" key="2">
    <source>
        <dbReference type="SAM" id="MobiDB-lite"/>
    </source>
</evidence>
<evidence type="ECO:0000313" key="3">
    <source>
        <dbReference type="EMBL" id="MEU7073998.1"/>
    </source>
</evidence>
<dbReference type="Proteomes" id="UP001551329">
    <property type="component" value="Unassembled WGS sequence"/>
</dbReference>
<gene>
    <name evidence="3" type="ORF">AB0A88_28225</name>
</gene>
<evidence type="ECO:0000256" key="1">
    <source>
        <dbReference type="SAM" id="Coils"/>
    </source>
</evidence>
<name>A0ABV3CIN8_9ACTN</name>
<sequence length="182" mass="19789">MNASPALSPTTTSGRHHGHRPASRTQTIQAAADRLLAGTPTCSTGAPSILQLAAEEGVNRRVLTHKHTDSTDDFLARRAAANGMILSPAFRHLEARADDLEERIHRLLAQNRHLEERVQVYAQVIGELLTELELTYTAAPLSKADRKPPGGSRRLVGFTGEDSELRERLVAQPAAFTNAGCR</sequence>
<accession>A0ABV3CIN8</accession>
<dbReference type="RefSeq" id="WP_358477182.1">
    <property type="nucleotide sequence ID" value="NZ_JBEZAE010000023.1"/>
</dbReference>
<proteinExistence type="predicted"/>
<feature type="coiled-coil region" evidence="1">
    <location>
        <begin position="90"/>
        <end position="117"/>
    </location>
</feature>
<comment type="caution">
    <text evidence="3">The sequence shown here is derived from an EMBL/GenBank/DDBJ whole genome shotgun (WGS) entry which is preliminary data.</text>
</comment>
<feature type="compositionally biased region" description="Polar residues" evidence="2">
    <location>
        <begin position="1"/>
        <end position="13"/>
    </location>
</feature>
<keyword evidence="4" id="KW-1185">Reference proteome</keyword>
<evidence type="ECO:0000313" key="4">
    <source>
        <dbReference type="Proteomes" id="UP001551329"/>
    </source>
</evidence>
<reference evidence="3 4" key="1">
    <citation type="submission" date="2024-06" db="EMBL/GenBank/DDBJ databases">
        <title>The Natural Products Discovery Center: Release of the First 8490 Sequenced Strains for Exploring Actinobacteria Biosynthetic Diversity.</title>
        <authorList>
            <person name="Kalkreuter E."/>
            <person name="Kautsar S.A."/>
            <person name="Yang D."/>
            <person name="Bader C.D."/>
            <person name="Teijaro C.N."/>
            <person name="Fluegel L."/>
            <person name="Davis C.M."/>
            <person name="Simpson J.R."/>
            <person name="Lauterbach L."/>
            <person name="Steele A.D."/>
            <person name="Gui C."/>
            <person name="Meng S."/>
            <person name="Li G."/>
            <person name="Viehrig K."/>
            <person name="Ye F."/>
            <person name="Su P."/>
            <person name="Kiefer A.F."/>
            <person name="Nichols A."/>
            <person name="Cepeda A.J."/>
            <person name="Yan W."/>
            <person name="Fan B."/>
            <person name="Jiang Y."/>
            <person name="Adhikari A."/>
            <person name="Zheng C.-J."/>
            <person name="Schuster L."/>
            <person name="Cowan T.M."/>
            <person name="Smanski M.J."/>
            <person name="Chevrette M.G."/>
            <person name="De Carvalho L.P.S."/>
            <person name="Shen B."/>
        </authorList>
    </citation>
    <scope>NUCLEOTIDE SEQUENCE [LARGE SCALE GENOMIC DNA]</scope>
    <source>
        <strain evidence="3 4">NPDC045974</strain>
    </source>
</reference>
<feature type="region of interest" description="Disordered" evidence="2">
    <location>
        <begin position="1"/>
        <end position="25"/>
    </location>
</feature>
<protein>
    <submittedName>
        <fullName evidence="3">Uncharacterized protein</fullName>
    </submittedName>
</protein>
<dbReference type="EMBL" id="JBEZAE010000023">
    <property type="protein sequence ID" value="MEU7073998.1"/>
    <property type="molecule type" value="Genomic_DNA"/>
</dbReference>